<evidence type="ECO:0000313" key="10">
    <source>
        <dbReference type="Proteomes" id="UP000254134"/>
    </source>
</evidence>
<keyword evidence="3" id="KW-0813">Transport</keyword>
<proteinExistence type="inferred from homology"/>
<feature type="transmembrane region" description="Helical" evidence="8">
    <location>
        <begin position="101"/>
        <end position="123"/>
    </location>
</feature>
<dbReference type="GO" id="GO:1903607">
    <property type="term" value="P:cytochrome c biosynthetic process"/>
    <property type="evidence" value="ECO:0007669"/>
    <property type="project" value="TreeGrafter"/>
</dbReference>
<name>A0A7M2YVE9_9ACTN</name>
<evidence type="ECO:0000256" key="5">
    <source>
        <dbReference type="ARBA" id="ARBA00022748"/>
    </source>
</evidence>
<feature type="transmembrane region" description="Helical" evidence="8">
    <location>
        <begin position="26"/>
        <end position="44"/>
    </location>
</feature>
<reference evidence="10" key="2">
    <citation type="journal article" date="2019" name="MicrobiologyOpen">
        <title>High-quality draft genome sequence of Gaiella occulta isolated from a 150 meter deep mineral water borehole and comparison with the genome sequences of other deep-branching lineages of the phylum Actinobacteria.</title>
        <authorList>
            <person name="Severino R."/>
            <person name="Froufe H.J.C."/>
            <person name="Barroso C."/>
            <person name="Albuquerque L."/>
            <person name="Lobo-da-Cunha A."/>
            <person name="da Costa M.S."/>
            <person name="Egas C."/>
        </authorList>
    </citation>
    <scope>NUCLEOTIDE SEQUENCE [LARGE SCALE GENOMIC DNA]</scope>
    <source>
        <strain evidence="10">F2-233</strain>
    </source>
</reference>
<feature type="transmembrane region" description="Helical" evidence="8">
    <location>
        <begin position="188"/>
        <end position="211"/>
    </location>
</feature>
<sequence>MTGYAADVVALARKDLKLELRARDTLPAMLLFVVSTLAVFHFALPAGTGAGAAYGLLWVAIVFTALLGLGRAWAPERDGGALDGLVLAPCDRSAIWLGKTLATLVFLAAAEIVALPAFALFFAPLDLVAIAGVALASVGICAVGSLLAAMAAASRGREVILPLLFLPLSIPLVVGGVGAGISPDGATYLSFLGLYDAVFAILSWATFEYVVTE</sequence>
<accession>A0A7M2YVE9</accession>
<evidence type="ECO:0000256" key="8">
    <source>
        <dbReference type="SAM" id="Phobius"/>
    </source>
</evidence>
<evidence type="ECO:0000256" key="1">
    <source>
        <dbReference type="ARBA" id="ARBA00004141"/>
    </source>
</evidence>
<dbReference type="GO" id="GO:0005886">
    <property type="term" value="C:plasma membrane"/>
    <property type="evidence" value="ECO:0007669"/>
    <property type="project" value="TreeGrafter"/>
</dbReference>
<organism evidence="9 10">
    <name type="scientific">Gaiella occulta</name>
    <dbReference type="NCBI Taxonomy" id="1002870"/>
    <lineage>
        <taxon>Bacteria</taxon>
        <taxon>Bacillati</taxon>
        <taxon>Actinomycetota</taxon>
        <taxon>Thermoleophilia</taxon>
        <taxon>Gaiellales</taxon>
        <taxon>Gaiellaceae</taxon>
        <taxon>Gaiella</taxon>
    </lineage>
</organism>
<dbReference type="GO" id="GO:0015232">
    <property type="term" value="F:heme transmembrane transporter activity"/>
    <property type="evidence" value="ECO:0007669"/>
    <property type="project" value="InterPro"/>
</dbReference>
<keyword evidence="10" id="KW-1185">Reference proteome</keyword>
<feature type="transmembrane region" description="Helical" evidence="8">
    <location>
        <begin position="129"/>
        <end position="152"/>
    </location>
</feature>
<dbReference type="Pfam" id="PF03379">
    <property type="entry name" value="CcmB"/>
    <property type="match status" value="1"/>
</dbReference>
<comment type="subcellular location">
    <subcellularLocation>
        <location evidence="1">Membrane</location>
        <topology evidence="1">Multi-pass membrane protein</topology>
    </subcellularLocation>
</comment>
<evidence type="ECO:0000256" key="7">
    <source>
        <dbReference type="ARBA" id="ARBA00023136"/>
    </source>
</evidence>
<feature type="transmembrane region" description="Helical" evidence="8">
    <location>
        <begin position="159"/>
        <end position="182"/>
    </location>
</feature>
<dbReference type="Proteomes" id="UP000254134">
    <property type="component" value="Unassembled WGS sequence"/>
</dbReference>
<comment type="caution">
    <text evidence="9">The sequence shown here is derived from an EMBL/GenBank/DDBJ whole genome shotgun (WGS) entry which is preliminary data.</text>
</comment>
<gene>
    <name evidence="9" type="ORF">Gocc_2209</name>
</gene>
<keyword evidence="5" id="KW-0201">Cytochrome c-type biogenesis</keyword>
<feature type="transmembrane region" description="Helical" evidence="8">
    <location>
        <begin position="50"/>
        <end position="69"/>
    </location>
</feature>
<reference evidence="9 10" key="1">
    <citation type="submission" date="2018-07" db="EMBL/GenBank/DDBJ databases">
        <title>High-quality-draft genome sequence of Gaiella occulta.</title>
        <authorList>
            <person name="Severino R."/>
            <person name="Froufe H.J.C."/>
            <person name="Rainey F.A."/>
            <person name="Barroso C."/>
            <person name="Albuquerque L."/>
            <person name="Lobo-Da-Cunha A."/>
            <person name="Da Costa M.S."/>
            <person name="Egas C."/>
        </authorList>
    </citation>
    <scope>NUCLEOTIDE SEQUENCE [LARGE SCALE GENOMIC DNA]</scope>
    <source>
        <strain evidence="9 10">F2-233</strain>
    </source>
</reference>
<dbReference type="InterPro" id="IPR003544">
    <property type="entry name" value="Cyt_c_biogenesis_CcmB"/>
</dbReference>
<keyword evidence="4 8" id="KW-0812">Transmembrane</keyword>
<dbReference type="GO" id="GO:0017004">
    <property type="term" value="P:cytochrome complex assembly"/>
    <property type="evidence" value="ECO:0007669"/>
    <property type="project" value="UniProtKB-KW"/>
</dbReference>
<dbReference type="EMBL" id="QQZY01000005">
    <property type="protein sequence ID" value="RDI74112.1"/>
    <property type="molecule type" value="Genomic_DNA"/>
</dbReference>
<evidence type="ECO:0000256" key="4">
    <source>
        <dbReference type="ARBA" id="ARBA00022692"/>
    </source>
</evidence>
<keyword evidence="7 8" id="KW-0472">Membrane</keyword>
<dbReference type="PANTHER" id="PTHR30070">
    <property type="entry name" value="HEME EXPORTER PROTEIN B"/>
    <property type="match status" value="1"/>
</dbReference>
<evidence type="ECO:0000256" key="2">
    <source>
        <dbReference type="ARBA" id="ARBA00010544"/>
    </source>
</evidence>
<dbReference type="PANTHER" id="PTHR30070:SF1">
    <property type="entry name" value="CYTOCHROME C BIOGENESIS B-RELATED"/>
    <property type="match status" value="1"/>
</dbReference>
<dbReference type="PRINTS" id="PR01414">
    <property type="entry name" value="CCMBBIOGNSIS"/>
</dbReference>
<dbReference type="AlphaFoldDB" id="A0A7M2YVE9"/>
<comment type="similarity">
    <text evidence="2">Belongs to the CcmB/CycW/HelB family.</text>
</comment>
<dbReference type="RefSeq" id="WP_181813605.1">
    <property type="nucleotide sequence ID" value="NZ_QQZY01000005.1"/>
</dbReference>
<evidence type="ECO:0000256" key="3">
    <source>
        <dbReference type="ARBA" id="ARBA00022448"/>
    </source>
</evidence>
<protein>
    <submittedName>
        <fullName evidence="9">ABC-type transport system involved in cytochrome c biogenesis permease component</fullName>
    </submittedName>
</protein>
<evidence type="ECO:0000313" key="9">
    <source>
        <dbReference type="EMBL" id="RDI74112.1"/>
    </source>
</evidence>
<evidence type="ECO:0000256" key="6">
    <source>
        <dbReference type="ARBA" id="ARBA00022989"/>
    </source>
</evidence>
<keyword evidence="6 8" id="KW-1133">Transmembrane helix</keyword>